<comment type="subcellular location">
    <subcellularLocation>
        <location evidence="1">Mitochondrion inner membrane</location>
    </subcellularLocation>
</comment>
<dbReference type="OMA" id="HTVFYLW"/>
<keyword evidence="10" id="KW-1185">Reference proteome</keyword>
<organism evidence="9 10">
    <name type="scientific">Allomyces macrogynus (strain ATCC 38327)</name>
    <name type="common">Allomyces javanicus var. macrogynus</name>
    <dbReference type="NCBI Taxonomy" id="578462"/>
    <lineage>
        <taxon>Eukaryota</taxon>
        <taxon>Fungi</taxon>
        <taxon>Fungi incertae sedis</taxon>
        <taxon>Blastocladiomycota</taxon>
        <taxon>Blastocladiomycetes</taxon>
        <taxon>Blastocladiales</taxon>
        <taxon>Blastocladiaceae</taxon>
        <taxon>Allomyces</taxon>
    </lineage>
</organism>
<keyword evidence="5" id="KW-0496">Mitochondrion</keyword>
<gene>
    <name evidence="9" type="ORF">AMAG_14172</name>
</gene>
<keyword evidence="6" id="KW-0472">Membrane</keyword>
<dbReference type="Gene3D" id="3.10.450.240">
    <property type="match status" value="1"/>
</dbReference>
<evidence type="ECO:0000259" key="8">
    <source>
        <dbReference type="SMART" id="SM00978"/>
    </source>
</evidence>
<evidence type="ECO:0000256" key="7">
    <source>
        <dbReference type="SAM" id="MobiDB-lite"/>
    </source>
</evidence>
<dbReference type="InterPro" id="IPR032710">
    <property type="entry name" value="NTF2-like_dom_sf"/>
</dbReference>
<evidence type="ECO:0000256" key="2">
    <source>
        <dbReference type="ARBA" id="ARBA00009597"/>
    </source>
</evidence>
<dbReference type="EMBL" id="GG745361">
    <property type="protein sequence ID" value="KNE69616.1"/>
    <property type="molecule type" value="Genomic_DNA"/>
</dbReference>
<comment type="similarity">
    <text evidence="2">Belongs to the Tim44 family.</text>
</comment>
<dbReference type="SUPFAM" id="SSF54427">
    <property type="entry name" value="NTF2-like"/>
    <property type="match status" value="1"/>
</dbReference>
<dbReference type="InterPro" id="IPR039544">
    <property type="entry name" value="Tim44-like"/>
</dbReference>
<dbReference type="AlphaFoldDB" id="A0A0L0T4I3"/>
<proteinExistence type="inferred from homology"/>
<dbReference type="InterPro" id="IPR007379">
    <property type="entry name" value="Tim44-like_dom"/>
</dbReference>
<dbReference type="STRING" id="578462.A0A0L0T4I3"/>
<dbReference type="VEuPathDB" id="FungiDB:AMAG_14172"/>
<feature type="domain" description="Tim44-like" evidence="8">
    <location>
        <begin position="271"/>
        <end position="423"/>
    </location>
</feature>
<dbReference type="PANTHER" id="PTHR10721">
    <property type="entry name" value="MITOCHONDRIAL IMPORT INNER MEMBRANE TRANSLOCASE SUBUNIT TIM44"/>
    <property type="match status" value="1"/>
</dbReference>
<dbReference type="GO" id="GO:0030150">
    <property type="term" value="P:protein import into mitochondrial matrix"/>
    <property type="evidence" value="ECO:0007669"/>
    <property type="project" value="TreeGrafter"/>
</dbReference>
<dbReference type="GO" id="GO:0051087">
    <property type="term" value="F:protein-folding chaperone binding"/>
    <property type="evidence" value="ECO:0007669"/>
    <property type="project" value="TreeGrafter"/>
</dbReference>
<reference evidence="10" key="2">
    <citation type="submission" date="2009-11" db="EMBL/GenBank/DDBJ databases">
        <title>The Genome Sequence of Allomyces macrogynus strain ATCC 38327.</title>
        <authorList>
            <consortium name="The Broad Institute Genome Sequencing Platform"/>
            <person name="Russ C."/>
            <person name="Cuomo C."/>
            <person name="Shea T."/>
            <person name="Young S.K."/>
            <person name="Zeng Q."/>
            <person name="Koehrsen M."/>
            <person name="Haas B."/>
            <person name="Borodovsky M."/>
            <person name="Guigo R."/>
            <person name="Alvarado L."/>
            <person name="Berlin A."/>
            <person name="Borenstein D."/>
            <person name="Chen Z."/>
            <person name="Engels R."/>
            <person name="Freedman E."/>
            <person name="Gellesch M."/>
            <person name="Goldberg J."/>
            <person name="Griggs A."/>
            <person name="Gujja S."/>
            <person name="Heiman D."/>
            <person name="Hepburn T."/>
            <person name="Howarth C."/>
            <person name="Jen D."/>
            <person name="Larson L."/>
            <person name="Lewis B."/>
            <person name="Mehta T."/>
            <person name="Park D."/>
            <person name="Pearson M."/>
            <person name="Roberts A."/>
            <person name="Saif S."/>
            <person name="Shenoy N."/>
            <person name="Sisk P."/>
            <person name="Stolte C."/>
            <person name="Sykes S."/>
            <person name="Walk T."/>
            <person name="White J."/>
            <person name="Yandava C."/>
            <person name="Burger G."/>
            <person name="Gray M.W."/>
            <person name="Holland P.W.H."/>
            <person name="King N."/>
            <person name="Lang F.B.F."/>
            <person name="Roger A.J."/>
            <person name="Ruiz-Trillo I."/>
            <person name="Lander E."/>
            <person name="Nusbaum C."/>
        </authorList>
    </citation>
    <scope>NUCLEOTIDE SEQUENCE [LARGE SCALE GENOMIC DNA]</scope>
    <source>
        <strain evidence="10">ATCC 38327</strain>
    </source>
</reference>
<evidence type="ECO:0000256" key="5">
    <source>
        <dbReference type="ARBA" id="ARBA00023128"/>
    </source>
</evidence>
<dbReference type="Pfam" id="PF04280">
    <property type="entry name" value="Tim44"/>
    <property type="match status" value="1"/>
</dbReference>
<reference evidence="9 10" key="1">
    <citation type="submission" date="2009-11" db="EMBL/GenBank/DDBJ databases">
        <title>Annotation of Allomyces macrogynus ATCC 38327.</title>
        <authorList>
            <consortium name="The Broad Institute Genome Sequencing Platform"/>
            <person name="Russ C."/>
            <person name="Cuomo C."/>
            <person name="Burger G."/>
            <person name="Gray M.W."/>
            <person name="Holland P.W.H."/>
            <person name="King N."/>
            <person name="Lang F.B.F."/>
            <person name="Roger A.J."/>
            <person name="Ruiz-Trillo I."/>
            <person name="Young S.K."/>
            <person name="Zeng Q."/>
            <person name="Gargeya S."/>
            <person name="Fitzgerald M."/>
            <person name="Haas B."/>
            <person name="Abouelleil A."/>
            <person name="Alvarado L."/>
            <person name="Arachchi H.M."/>
            <person name="Berlin A."/>
            <person name="Chapman S.B."/>
            <person name="Gearin G."/>
            <person name="Goldberg J."/>
            <person name="Griggs A."/>
            <person name="Gujja S."/>
            <person name="Hansen M."/>
            <person name="Heiman D."/>
            <person name="Howarth C."/>
            <person name="Larimer J."/>
            <person name="Lui A."/>
            <person name="MacDonald P.J.P."/>
            <person name="McCowen C."/>
            <person name="Montmayeur A."/>
            <person name="Murphy C."/>
            <person name="Neiman D."/>
            <person name="Pearson M."/>
            <person name="Priest M."/>
            <person name="Roberts A."/>
            <person name="Saif S."/>
            <person name="Shea T."/>
            <person name="Sisk P."/>
            <person name="Stolte C."/>
            <person name="Sykes S."/>
            <person name="Wortman J."/>
            <person name="Nusbaum C."/>
            <person name="Birren B."/>
        </authorList>
    </citation>
    <scope>NUCLEOTIDE SEQUENCE [LARGE SCALE GENOMIC DNA]</scope>
    <source>
        <strain evidence="9 10">ATCC 38327</strain>
    </source>
</reference>
<dbReference type="eggNOG" id="KOG2580">
    <property type="taxonomic scope" value="Eukaryota"/>
</dbReference>
<evidence type="ECO:0000256" key="4">
    <source>
        <dbReference type="ARBA" id="ARBA00022946"/>
    </source>
</evidence>
<evidence type="ECO:0000313" key="10">
    <source>
        <dbReference type="Proteomes" id="UP000054350"/>
    </source>
</evidence>
<dbReference type="OrthoDB" id="10265990at2759"/>
<dbReference type="GO" id="GO:0005743">
    <property type="term" value="C:mitochondrial inner membrane"/>
    <property type="evidence" value="ECO:0007669"/>
    <property type="project" value="UniProtKB-SubCell"/>
</dbReference>
<feature type="compositionally biased region" description="Low complexity" evidence="7">
    <location>
        <begin position="7"/>
        <end position="37"/>
    </location>
</feature>
<protein>
    <recommendedName>
        <fullName evidence="8">Tim44-like domain-containing protein</fullName>
    </recommendedName>
</protein>
<keyword evidence="3" id="KW-0999">Mitochondrion inner membrane</keyword>
<sequence>MLRRTLQSAATSPSTRPAAAAALARRRAAAAATTTTQRRWDSDNSGGGEQRQVQENKELKENVKQLSAGASKIAESDSLKKAMEISKESVGVTSEALRKTGEVAKKVGETVKDAVEVVAETPIAKAATTTIKTTANVVGQAASTAVKPITDSEAYKQVTEDLAKAIQDSSSRYGGITSKRYRELLKRQRQLEYELKSKITANEEALGMVMHEGPKWKRSWDKFKETSPVMQNLLSAQKTIAESDNLVVSWGRYFVESFQDRFGGVFEETETAKALTLFKQLDPKFTLDGFLKEAREFILPELLEAWLAGDKDTLSQWCSEGSVKVLTAGHDEIVKQGLVSDSKLIELKGVDVTSAKVLENNIPVLVLTFHTQEVILYRDRVSKEVRLGKPDVILRCTYVLVMTIQEGNTNPITRGWTIVDQAKHSGGATW</sequence>
<evidence type="ECO:0000256" key="6">
    <source>
        <dbReference type="ARBA" id="ARBA00023136"/>
    </source>
</evidence>
<dbReference type="SMART" id="SM00978">
    <property type="entry name" value="Tim44"/>
    <property type="match status" value="1"/>
</dbReference>
<dbReference type="Proteomes" id="UP000054350">
    <property type="component" value="Unassembled WGS sequence"/>
</dbReference>
<accession>A0A0L0T4I3</accession>
<evidence type="ECO:0000313" key="9">
    <source>
        <dbReference type="EMBL" id="KNE69616.1"/>
    </source>
</evidence>
<evidence type="ECO:0000256" key="3">
    <source>
        <dbReference type="ARBA" id="ARBA00022792"/>
    </source>
</evidence>
<name>A0A0L0T4I3_ALLM3</name>
<evidence type="ECO:0000256" key="1">
    <source>
        <dbReference type="ARBA" id="ARBA00004273"/>
    </source>
</evidence>
<feature type="region of interest" description="Disordered" evidence="7">
    <location>
        <begin position="1"/>
        <end position="56"/>
    </location>
</feature>
<keyword evidence="4" id="KW-0809">Transit peptide</keyword>
<dbReference type="PANTHER" id="PTHR10721:SF1">
    <property type="entry name" value="MITOCHONDRIAL IMPORT INNER MEMBRANE TRANSLOCASE SUBUNIT TIM44"/>
    <property type="match status" value="1"/>
</dbReference>